<dbReference type="Gene3D" id="2.40.70.10">
    <property type="entry name" value="Acid Proteases"/>
    <property type="match status" value="1"/>
</dbReference>
<reference evidence="1 2" key="1">
    <citation type="submission" date="2024-02" db="EMBL/GenBank/DDBJ databases">
        <title>High-quality chromosome-scale genome assembly of Pensacola bahiagrass (Paspalum notatum Flugge var. saurae).</title>
        <authorList>
            <person name="Vega J.M."/>
            <person name="Podio M."/>
            <person name="Orjuela J."/>
            <person name="Siena L.A."/>
            <person name="Pessino S.C."/>
            <person name="Combes M.C."/>
            <person name="Mariac C."/>
            <person name="Albertini E."/>
            <person name="Pupilli F."/>
            <person name="Ortiz J.P.A."/>
            <person name="Leblanc O."/>
        </authorList>
    </citation>
    <scope>NUCLEOTIDE SEQUENCE [LARGE SCALE GENOMIC DNA]</scope>
    <source>
        <strain evidence="1">R1</strain>
        <tissue evidence="1">Leaf</tissue>
    </source>
</reference>
<proteinExistence type="predicted"/>
<organism evidence="1 2">
    <name type="scientific">Paspalum notatum var. saurae</name>
    <dbReference type="NCBI Taxonomy" id="547442"/>
    <lineage>
        <taxon>Eukaryota</taxon>
        <taxon>Viridiplantae</taxon>
        <taxon>Streptophyta</taxon>
        <taxon>Embryophyta</taxon>
        <taxon>Tracheophyta</taxon>
        <taxon>Spermatophyta</taxon>
        <taxon>Magnoliopsida</taxon>
        <taxon>Liliopsida</taxon>
        <taxon>Poales</taxon>
        <taxon>Poaceae</taxon>
        <taxon>PACMAD clade</taxon>
        <taxon>Panicoideae</taxon>
        <taxon>Andropogonodae</taxon>
        <taxon>Paspaleae</taxon>
        <taxon>Paspalinae</taxon>
        <taxon>Paspalum</taxon>
    </lineage>
</organism>
<evidence type="ECO:0000313" key="1">
    <source>
        <dbReference type="EMBL" id="WVZ51658.1"/>
    </source>
</evidence>
<dbReference type="PANTHER" id="PTHR33240">
    <property type="entry name" value="OS08G0508500 PROTEIN"/>
    <property type="match status" value="1"/>
</dbReference>
<evidence type="ECO:0000313" key="2">
    <source>
        <dbReference type="Proteomes" id="UP001341281"/>
    </source>
</evidence>
<keyword evidence="2" id="KW-1185">Reference proteome</keyword>
<name>A0AAQ3PPU1_PASNO</name>
<dbReference type="InterPro" id="IPR021109">
    <property type="entry name" value="Peptidase_aspartic_dom_sf"/>
</dbReference>
<dbReference type="AlphaFoldDB" id="A0AAQ3PPU1"/>
<dbReference type="EMBL" id="CP144745">
    <property type="protein sequence ID" value="WVZ51658.1"/>
    <property type="molecule type" value="Genomic_DNA"/>
</dbReference>
<gene>
    <name evidence="1" type="ORF">U9M48_002780</name>
</gene>
<accession>A0AAQ3PPU1</accession>
<dbReference type="PANTHER" id="PTHR33240:SF15">
    <property type="entry name" value="GAG-PRO-LIKE PROTEIN"/>
    <property type="match status" value="1"/>
</dbReference>
<protein>
    <recommendedName>
        <fullName evidence="3">Peptidase A2 domain-containing protein</fullName>
    </recommendedName>
</protein>
<dbReference type="CDD" id="cd00303">
    <property type="entry name" value="retropepsin_like"/>
    <property type="match status" value="1"/>
</dbReference>
<evidence type="ECO:0008006" key="3">
    <source>
        <dbReference type="Google" id="ProtNLM"/>
    </source>
</evidence>
<dbReference type="Proteomes" id="UP001341281">
    <property type="component" value="Chromosome 01"/>
</dbReference>
<sequence length="288" mass="32161">MPLQQRPFQEKVKEEETAEVQTVNSIVPASKHIFPIMGGSSCEPETKNQKKGHQRRVNHIGIQGPYIKSRWSHVPITFDQNDLRLKDSLHNDSLVINCNIGGYVIHDVLVDNGSSADILMAKAFRQMGSGDLTLEHATNPLFGFGGRKVEALGKIALQVSFGEITNPRTEYVTFDVVDVNYPYNAILGRGTLNAFKAVLHPSYLGVISVHGSQEDARRVEGNWYLGDKKIHNIEEGKEESQQETIVKEKAESVEAPKQITLDENQPDQTVLVGMKLSEKEEEELTPFL</sequence>